<evidence type="ECO:0000313" key="4">
    <source>
        <dbReference type="Proteomes" id="UP000674143"/>
    </source>
</evidence>
<dbReference type="KEGG" id="loi:92360417"/>
<keyword evidence="2" id="KW-0812">Transmembrane</keyword>
<reference evidence="3 4" key="1">
    <citation type="submission" date="2021-02" db="EMBL/GenBank/DDBJ databases">
        <title>Leishmania (Mundinia) orientalis Genome sequencing and assembly.</title>
        <authorList>
            <person name="Almutairi H."/>
            <person name="Gatherer D."/>
        </authorList>
    </citation>
    <scope>NUCLEOTIDE SEQUENCE [LARGE SCALE GENOMIC DNA]</scope>
    <source>
        <strain evidence="3">LSCM4</strain>
    </source>
</reference>
<evidence type="ECO:0000256" key="2">
    <source>
        <dbReference type="SAM" id="Phobius"/>
    </source>
</evidence>
<evidence type="ECO:0000313" key="3">
    <source>
        <dbReference type="EMBL" id="KAG5477281.1"/>
    </source>
</evidence>
<evidence type="ECO:0000256" key="1">
    <source>
        <dbReference type="SAM" id="MobiDB-lite"/>
    </source>
</evidence>
<dbReference type="AlphaFoldDB" id="A0A836HG86"/>
<gene>
    <name evidence="3" type="ORF">LSCM4_04499</name>
</gene>
<sequence>MYAAGATVHRTRRPHPPPDNSKHYTEVPPRTVKQHNAIYCARKRLSTDFGVDDMQPMEKIGMLIAVLLFVLLAVGGPIYIIRYALS</sequence>
<protein>
    <submittedName>
        <fullName evidence="3">Uncharacterized protein</fullName>
    </submittedName>
</protein>
<keyword evidence="2" id="KW-1133">Transmembrane helix</keyword>
<name>A0A836HG86_9TRYP</name>
<accession>A0A836HG86</accession>
<dbReference type="Proteomes" id="UP000674143">
    <property type="component" value="Chromosome 25"/>
</dbReference>
<feature type="transmembrane region" description="Helical" evidence="2">
    <location>
        <begin position="60"/>
        <end position="81"/>
    </location>
</feature>
<proteinExistence type="predicted"/>
<dbReference type="RefSeq" id="XP_067062692.1">
    <property type="nucleotide sequence ID" value="XM_067206483.1"/>
</dbReference>
<organism evidence="3 4">
    <name type="scientific">Leishmania orientalis</name>
    <dbReference type="NCBI Taxonomy" id="2249476"/>
    <lineage>
        <taxon>Eukaryota</taxon>
        <taxon>Discoba</taxon>
        <taxon>Euglenozoa</taxon>
        <taxon>Kinetoplastea</taxon>
        <taxon>Metakinetoplastina</taxon>
        <taxon>Trypanosomatida</taxon>
        <taxon>Trypanosomatidae</taxon>
        <taxon>Leishmaniinae</taxon>
        <taxon>Leishmania</taxon>
    </lineage>
</organism>
<keyword evidence="2" id="KW-0472">Membrane</keyword>
<feature type="region of interest" description="Disordered" evidence="1">
    <location>
        <begin position="1"/>
        <end position="28"/>
    </location>
</feature>
<keyword evidence="4" id="KW-1185">Reference proteome</keyword>
<dbReference type="EMBL" id="JAFHLR010000025">
    <property type="protein sequence ID" value="KAG5477281.1"/>
    <property type="molecule type" value="Genomic_DNA"/>
</dbReference>
<dbReference type="GeneID" id="92360417"/>
<comment type="caution">
    <text evidence="3">The sequence shown here is derived from an EMBL/GenBank/DDBJ whole genome shotgun (WGS) entry which is preliminary data.</text>
</comment>